<dbReference type="GO" id="GO:0016491">
    <property type="term" value="F:oxidoreductase activity"/>
    <property type="evidence" value="ECO:0007669"/>
    <property type="project" value="UniProtKB-KW"/>
</dbReference>
<proteinExistence type="predicted"/>
<organism evidence="3 4">
    <name type="scientific">Colletotrichum destructivum</name>
    <dbReference type="NCBI Taxonomy" id="34406"/>
    <lineage>
        <taxon>Eukaryota</taxon>
        <taxon>Fungi</taxon>
        <taxon>Dikarya</taxon>
        <taxon>Ascomycota</taxon>
        <taxon>Pezizomycotina</taxon>
        <taxon>Sordariomycetes</taxon>
        <taxon>Hypocreomycetidae</taxon>
        <taxon>Glomerellales</taxon>
        <taxon>Glomerellaceae</taxon>
        <taxon>Colletotrichum</taxon>
        <taxon>Colletotrichum destructivum species complex</taxon>
    </lineage>
</organism>
<dbReference type="EMBL" id="CP137311">
    <property type="protein sequence ID" value="WQF86817.1"/>
    <property type="molecule type" value="Genomic_DNA"/>
</dbReference>
<accession>A0AAX4IUD2</accession>
<evidence type="ECO:0000259" key="2">
    <source>
        <dbReference type="Pfam" id="PF00248"/>
    </source>
</evidence>
<evidence type="ECO:0000313" key="3">
    <source>
        <dbReference type="EMBL" id="WQF86817.1"/>
    </source>
</evidence>
<dbReference type="InterPro" id="IPR036812">
    <property type="entry name" value="NAD(P)_OxRdtase_dom_sf"/>
</dbReference>
<sequence length="464" mass="52552">MTRVNDQHTRLSSDLRSALQIIDGDIVQAVQALKETKPDPQPDLERRLINLIKELGHYKRVHDKGDSENFEYPFRRGERQVNDVFKAIFPELAPPPAKSRTKTLMILNINTQSHFETFALGPYQFPRLLNGLWQLSSSSWGSGSDKRQEEELIRLVQSGFTAADMADHYGDAELVYANFRNRLSPSVRSQVLAATKWCVFTPPAKPLTSLFVLEKVKERYRRLGGRVELLQFDWYDYSCKDYLNILLELVRLTAIYPDLVSTIGLCNFDSEHTVEVCEYLIAKTGSVGIVSNQVQFSLIDSRPLQLMVNVCAKYGLKLLTYGSLCGGLLSAKWLGQAAPDIYSETLQLTPSQRKYHDMIMSWGTWQDFQSLLYELSAIADEHRVTLTNIATRWILQQPSVGALIVGTRLGVSSHVDDNLATFGFTLNAWDLDRIEALALGISRGKTRRLFSKLGDCGTEYRNEN</sequence>
<dbReference type="InterPro" id="IPR023210">
    <property type="entry name" value="NADP_OxRdtase_dom"/>
</dbReference>
<keyword evidence="1" id="KW-0560">Oxidoreductase</keyword>
<evidence type="ECO:0000256" key="1">
    <source>
        <dbReference type="ARBA" id="ARBA00023002"/>
    </source>
</evidence>
<keyword evidence="4" id="KW-1185">Reference proteome</keyword>
<dbReference type="Pfam" id="PF00248">
    <property type="entry name" value="Aldo_ket_red"/>
    <property type="match status" value="1"/>
</dbReference>
<dbReference type="Gene3D" id="3.20.20.100">
    <property type="entry name" value="NADP-dependent oxidoreductase domain"/>
    <property type="match status" value="1"/>
</dbReference>
<gene>
    <name evidence="3" type="ORF">CDEST_11831</name>
</gene>
<reference evidence="4" key="1">
    <citation type="journal article" date="2023" name="bioRxiv">
        <title>Complete genome of the Medicago anthracnose fungus, Colletotrichum destructivum, reveals a mini-chromosome-like region within a core chromosome.</title>
        <authorList>
            <person name="Lapalu N."/>
            <person name="Simon A."/>
            <person name="Lu A."/>
            <person name="Plaumann P.-L."/>
            <person name="Amselem J."/>
            <person name="Pigne S."/>
            <person name="Auger A."/>
            <person name="Koch C."/>
            <person name="Dallery J.-F."/>
            <person name="O'Connell R.J."/>
        </authorList>
    </citation>
    <scope>NUCLEOTIDE SEQUENCE [LARGE SCALE GENOMIC DNA]</scope>
    <source>
        <strain evidence="4">CBS 520.97</strain>
    </source>
</reference>
<feature type="domain" description="NADP-dependent oxidoreductase" evidence="2">
    <location>
        <begin position="128"/>
        <end position="437"/>
    </location>
</feature>
<dbReference type="SUPFAM" id="SSF51430">
    <property type="entry name" value="NAD(P)-linked oxidoreductase"/>
    <property type="match status" value="1"/>
</dbReference>
<dbReference type="AlphaFoldDB" id="A0AAX4IUD2"/>
<name>A0AAX4IUD2_9PEZI</name>
<dbReference type="KEGG" id="cdet:87948331"/>
<dbReference type="RefSeq" id="XP_062784038.1">
    <property type="nucleotide sequence ID" value="XM_062927987.1"/>
</dbReference>
<protein>
    <submittedName>
        <fullName evidence="3">NADP-dependent oxidoreductase domain-containing protein</fullName>
    </submittedName>
</protein>
<dbReference type="PANTHER" id="PTHR43147:SF2">
    <property type="entry name" value="NADP-DEPENDENT OXIDOREDUCTASE DOMAIN-CONTAINING PROTEIN"/>
    <property type="match status" value="1"/>
</dbReference>
<dbReference type="PANTHER" id="PTHR43147">
    <property type="entry name" value="PROTEIN TAS"/>
    <property type="match status" value="1"/>
</dbReference>
<dbReference type="Proteomes" id="UP001322277">
    <property type="component" value="Chromosome 7"/>
</dbReference>
<dbReference type="GeneID" id="87948331"/>
<evidence type="ECO:0000313" key="4">
    <source>
        <dbReference type="Proteomes" id="UP001322277"/>
    </source>
</evidence>